<feature type="coiled-coil region" evidence="2">
    <location>
        <begin position="105"/>
        <end position="152"/>
    </location>
</feature>
<dbReference type="EMBL" id="CAJOAX010000707">
    <property type="protein sequence ID" value="CAF3638460.1"/>
    <property type="molecule type" value="Genomic_DNA"/>
</dbReference>
<gene>
    <name evidence="8" type="ORF">FNK824_LOCUS6960</name>
    <name evidence="7" type="ORF">OTI717_LOCUS8694</name>
    <name evidence="5" type="ORF">RFH988_LOCUS8507</name>
    <name evidence="6" type="ORF">SEV965_LOCUS8442</name>
</gene>
<reference evidence="5" key="1">
    <citation type="submission" date="2021-02" db="EMBL/GenBank/DDBJ databases">
        <authorList>
            <person name="Nowell W R."/>
        </authorList>
    </citation>
    <scope>NUCLEOTIDE SEQUENCE</scope>
</reference>
<dbReference type="PANTHER" id="PTHR28663:SF1">
    <property type="entry name" value="CILIA- AND FLAGELLA- ASSOCIATED PROTEIN 210"/>
    <property type="match status" value="1"/>
</dbReference>
<name>A0A813YYN0_9BILA</name>
<dbReference type="Proteomes" id="UP000663882">
    <property type="component" value="Unassembled WGS sequence"/>
</dbReference>
<protein>
    <recommendedName>
        <fullName evidence="4">Trichohyalin-plectin-homology domain-containing protein</fullName>
    </recommendedName>
</protein>
<feature type="coiled-coil region" evidence="2">
    <location>
        <begin position="191"/>
        <end position="221"/>
    </location>
</feature>
<evidence type="ECO:0000313" key="6">
    <source>
        <dbReference type="EMBL" id="CAF0954673.1"/>
    </source>
</evidence>
<feature type="compositionally biased region" description="Basic and acidic residues" evidence="3">
    <location>
        <begin position="520"/>
        <end position="548"/>
    </location>
</feature>
<feature type="domain" description="Trichohyalin-plectin-homology" evidence="4">
    <location>
        <begin position="155"/>
        <end position="496"/>
    </location>
</feature>
<dbReference type="PANTHER" id="PTHR28663">
    <property type="entry name" value="COILED-COIL DOMAIN-CONTAINING PROTEIN 173"/>
    <property type="match status" value="1"/>
</dbReference>
<dbReference type="GO" id="GO:0005879">
    <property type="term" value="C:axonemal microtubule"/>
    <property type="evidence" value="ECO:0007669"/>
    <property type="project" value="TreeGrafter"/>
</dbReference>
<dbReference type="EMBL" id="CAJNOU010000311">
    <property type="protein sequence ID" value="CAF0954673.1"/>
    <property type="molecule type" value="Genomic_DNA"/>
</dbReference>
<feature type="compositionally biased region" description="Polar residues" evidence="3">
    <location>
        <begin position="22"/>
        <end position="32"/>
    </location>
</feature>
<dbReference type="Proteomes" id="UP000663889">
    <property type="component" value="Unassembled WGS sequence"/>
</dbReference>
<proteinExistence type="predicted"/>
<evidence type="ECO:0000256" key="2">
    <source>
        <dbReference type="SAM" id="Coils"/>
    </source>
</evidence>
<evidence type="ECO:0000313" key="9">
    <source>
        <dbReference type="Proteomes" id="UP000663882"/>
    </source>
</evidence>
<sequence length="560" mass="68052">MVIKILPDPSTKPNINDHLISQKQRRSQSAPYSSHVRSEISQQRRLPDAADLRRMCIITKSDLNRIYENLDYRQRNKDAIQQEIARKKELAERSAQITKHWPNTIAGARERKLEMKKIREQEEEERKKLLDIEEEKLAAERRREQIEKAKQLKYYETDRIRTFHSALLHTEVLKERDLQIDMKRRIEQLHHADAEQERQRYQVAQNEYKKAEQERLEKKAKDRANLSQYHLAQVGRKRIQSAEEKQRNQREGEEYRHLAEQYAFEQMEIERYRKLTQKDVKNMYDKALEDRYKVKQMEQQMDDEEDEELRIYAEAKKKIARLRREKDIQAHQEKQEARDHMIGYLGSLQKRAEANYDTQIFRAQAQREAKELREEQEKLDKRQKMLESINKHRYGTMKRREAEKEMEQCEDMDMRQKKAEADQLFLLYQQEKDKKRNQDAQALADFHLKQAQERKEREHGLKDSELDEVQLDKHMNEIERQQYQDYAGRVISYMEENERNTYPMKKVYTEEMKRFDQWSQDYRKTESSNNNDEKKTFNQNKKSLDQTKKSLGFQWNISNK</sequence>
<evidence type="ECO:0000313" key="7">
    <source>
        <dbReference type="EMBL" id="CAF3638460.1"/>
    </source>
</evidence>
<dbReference type="InterPro" id="IPR043597">
    <property type="entry name" value="TPH_dom"/>
</dbReference>
<comment type="caution">
    <text evidence="5">The sequence shown here is derived from an EMBL/GenBank/DDBJ whole genome shotgun (WGS) entry which is preliminary data.</text>
</comment>
<dbReference type="OrthoDB" id="331765at2759"/>
<evidence type="ECO:0000256" key="1">
    <source>
        <dbReference type="ARBA" id="ARBA00023054"/>
    </source>
</evidence>
<organism evidence="5 9">
    <name type="scientific">Rotaria sordida</name>
    <dbReference type="NCBI Taxonomy" id="392033"/>
    <lineage>
        <taxon>Eukaryota</taxon>
        <taxon>Metazoa</taxon>
        <taxon>Spiralia</taxon>
        <taxon>Gnathifera</taxon>
        <taxon>Rotifera</taxon>
        <taxon>Eurotatoria</taxon>
        <taxon>Bdelloidea</taxon>
        <taxon>Philodinida</taxon>
        <taxon>Philodinidae</taxon>
        <taxon>Rotaria</taxon>
    </lineage>
</organism>
<dbReference type="AlphaFoldDB" id="A0A813YYN0"/>
<feature type="coiled-coil region" evidence="2">
    <location>
        <begin position="362"/>
        <end position="392"/>
    </location>
</feature>
<feature type="region of interest" description="Disordered" evidence="3">
    <location>
        <begin position="520"/>
        <end position="560"/>
    </location>
</feature>
<accession>A0A813YYN0</accession>
<evidence type="ECO:0000313" key="8">
    <source>
        <dbReference type="EMBL" id="CAF3667410.1"/>
    </source>
</evidence>
<dbReference type="Proteomes" id="UP000663874">
    <property type="component" value="Unassembled WGS sequence"/>
</dbReference>
<dbReference type="InterPro" id="IPR039986">
    <property type="entry name" value="CFAP210"/>
</dbReference>
<feature type="coiled-coil region" evidence="2">
    <location>
        <begin position="287"/>
        <end position="332"/>
    </location>
</feature>
<dbReference type="EMBL" id="CAJOBE010000625">
    <property type="protein sequence ID" value="CAF3667410.1"/>
    <property type="molecule type" value="Genomic_DNA"/>
</dbReference>
<keyword evidence="1 2" id="KW-0175">Coiled coil</keyword>
<feature type="region of interest" description="Disordered" evidence="3">
    <location>
        <begin position="22"/>
        <end position="45"/>
    </location>
</feature>
<dbReference type="EMBL" id="CAJNOO010000289">
    <property type="protein sequence ID" value="CAF0891531.1"/>
    <property type="molecule type" value="Genomic_DNA"/>
</dbReference>
<evidence type="ECO:0000259" key="4">
    <source>
        <dbReference type="Pfam" id="PF13868"/>
    </source>
</evidence>
<dbReference type="Pfam" id="PF13868">
    <property type="entry name" value="TPH"/>
    <property type="match status" value="1"/>
</dbReference>
<evidence type="ECO:0000256" key="3">
    <source>
        <dbReference type="SAM" id="MobiDB-lite"/>
    </source>
</evidence>
<dbReference type="Proteomes" id="UP000663823">
    <property type="component" value="Unassembled WGS sequence"/>
</dbReference>
<evidence type="ECO:0000313" key="5">
    <source>
        <dbReference type="EMBL" id="CAF0891531.1"/>
    </source>
</evidence>